<feature type="region of interest" description="Disordered" evidence="5">
    <location>
        <begin position="538"/>
        <end position="565"/>
    </location>
</feature>
<keyword evidence="3 6" id="KW-1133">Transmembrane helix</keyword>
<evidence type="ECO:0000313" key="8">
    <source>
        <dbReference type="Proteomes" id="UP001583186"/>
    </source>
</evidence>
<dbReference type="PANTHER" id="PTHR23507:SF1">
    <property type="entry name" value="FI18259P1-RELATED"/>
    <property type="match status" value="1"/>
</dbReference>
<dbReference type="InterPro" id="IPR036259">
    <property type="entry name" value="MFS_trans_sf"/>
</dbReference>
<name>A0ABR3Z2P4_9PEZI</name>
<evidence type="ECO:0000256" key="6">
    <source>
        <dbReference type="SAM" id="Phobius"/>
    </source>
</evidence>
<feature type="transmembrane region" description="Helical" evidence="6">
    <location>
        <begin position="370"/>
        <end position="393"/>
    </location>
</feature>
<organism evidence="7 8">
    <name type="scientific">Sporothrix stenoceras</name>
    <dbReference type="NCBI Taxonomy" id="5173"/>
    <lineage>
        <taxon>Eukaryota</taxon>
        <taxon>Fungi</taxon>
        <taxon>Dikarya</taxon>
        <taxon>Ascomycota</taxon>
        <taxon>Pezizomycotina</taxon>
        <taxon>Sordariomycetes</taxon>
        <taxon>Sordariomycetidae</taxon>
        <taxon>Ophiostomatales</taxon>
        <taxon>Ophiostomataceae</taxon>
        <taxon>Sporothrix</taxon>
    </lineage>
</organism>
<comment type="caution">
    <text evidence="7">The sequence shown here is derived from an EMBL/GenBank/DDBJ whole genome shotgun (WGS) entry which is preliminary data.</text>
</comment>
<keyword evidence="2 6" id="KW-0812">Transmembrane</keyword>
<evidence type="ECO:0000256" key="2">
    <source>
        <dbReference type="ARBA" id="ARBA00022692"/>
    </source>
</evidence>
<sequence length="565" mass="61613">MADHTIDERAPLLGADRRSTPQPTEQGPTSQQPTSYVSTASIRRLAHRAVSLTTAEQVILVNFISIFIVELALGTANPAISSMIETIVCRQRYGDTLLISHGGSGSAIDPRCKLPDIQGRLSQLLGWQTAFECIPNILFSLPYGILADNLGRKPVMLLAWTGLGLQLGWYLTVFYFRNVFPLWALWFTALFGSVGSFESVGPAMVFTALADVTPQAERANCYFRLTAVFLVAELISNPMGGALLLWGGHWAPLVFGFVGVVLSGLVLLLMPETLNFDTKAGRTAPERVSVVEDDTDNQEPPRKRTLASTWHQFLHLLRTDARATSLFILRNRPLMFLMIPFIFSLVGRFVQNLLLQYATKRYGWSWSQAAFLLTIRSTTNLCLCLVLLPLASAALLKSGPLFGISGSSLRKDLWLARVSGVLLVVGSLLIAFAVTPWLLSIALVVFSLGGGYSATMRSLLNAFVEPHHLAMLNTLLGLLEFSGLMVAAPVLFGALQKGVALGGAWTGLPFILSAGMCLVSTVVVVVFRIPQKMLRKEEEEAAETEARRQQEDTTSNSAEAGAEEV</sequence>
<feature type="compositionally biased region" description="Basic and acidic residues" evidence="5">
    <location>
        <begin position="1"/>
        <end position="19"/>
    </location>
</feature>
<evidence type="ECO:0008006" key="9">
    <source>
        <dbReference type="Google" id="ProtNLM"/>
    </source>
</evidence>
<feature type="transmembrane region" description="Helical" evidence="6">
    <location>
        <begin position="221"/>
        <end position="244"/>
    </location>
</feature>
<feature type="compositionally biased region" description="Basic and acidic residues" evidence="5">
    <location>
        <begin position="538"/>
        <end position="551"/>
    </location>
</feature>
<feature type="transmembrane region" description="Helical" evidence="6">
    <location>
        <begin position="440"/>
        <end position="460"/>
    </location>
</feature>
<accession>A0ABR3Z2P4</accession>
<reference evidence="7 8" key="1">
    <citation type="journal article" date="2024" name="IMA Fungus">
        <title>IMA Genome - F19 : A genome assembly and annotation guide to empower mycologists, including annotated draft genome sequences of Ceratocystis pirilliformis, Diaporthe australafricana, Fusarium ophioides, Paecilomyces lecythidis, and Sporothrix stenoceras.</title>
        <authorList>
            <person name="Aylward J."/>
            <person name="Wilson A.M."/>
            <person name="Visagie C.M."/>
            <person name="Spraker J."/>
            <person name="Barnes I."/>
            <person name="Buitendag C."/>
            <person name="Ceriani C."/>
            <person name="Del Mar Angel L."/>
            <person name="du Plessis D."/>
            <person name="Fuchs T."/>
            <person name="Gasser K."/>
            <person name="Kramer D."/>
            <person name="Li W."/>
            <person name="Munsamy K."/>
            <person name="Piso A."/>
            <person name="Price J.L."/>
            <person name="Sonnekus B."/>
            <person name="Thomas C."/>
            <person name="van der Nest A."/>
            <person name="van Dijk A."/>
            <person name="van Heerden A."/>
            <person name="van Vuuren N."/>
            <person name="Yilmaz N."/>
            <person name="Duong T.A."/>
            <person name="van der Merwe N.A."/>
            <person name="Wingfield M.J."/>
            <person name="Wingfield B.D."/>
        </authorList>
    </citation>
    <scope>NUCLEOTIDE SEQUENCE [LARGE SCALE GENOMIC DNA]</scope>
    <source>
        <strain evidence="7 8">CMW 5346</strain>
    </source>
</reference>
<protein>
    <recommendedName>
        <fullName evidence="9">MFS transporter</fullName>
    </recommendedName>
</protein>
<feature type="transmembrane region" description="Helical" evidence="6">
    <location>
        <begin position="182"/>
        <end position="209"/>
    </location>
</feature>
<evidence type="ECO:0000256" key="4">
    <source>
        <dbReference type="ARBA" id="ARBA00023136"/>
    </source>
</evidence>
<keyword evidence="8" id="KW-1185">Reference proteome</keyword>
<feature type="transmembrane region" description="Helical" evidence="6">
    <location>
        <begin position="507"/>
        <end position="527"/>
    </location>
</feature>
<evidence type="ECO:0000256" key="1">
    <source>
        <dbReference type="ARBA" id="ARBA00004141"/>
    </source>
</evidence>
<dbReference type="Pfam" id="PF07690">
    <property type="entry name" value="MFS_1"/>
    <property type="match status" value="1"/>
</dbReference>
<feature type="transmembrane region" description="Helical" evidence="6">
    <location>
        <begin position="472"/>
        <end position="495"/>
    </location>
</feature>
<dbReference type="Gene3D" id="1.20.1250.20">
    <property type="entry name" value="MFS general substrate transporter like domains"/>
    <property type="match status" value="2"/>
</dbReference>
<gene>
    <name evidence="7" type="ORF">Sste5346_005582</name>
</gene>
<feature type="transmembrane region" description="Helical" evidence="6">
    <location>
        <begin position="334"/>
        <end position="350"/>
    </location>
</feature>
<feature type="transmembrane region" description="Helical" evidence="6">
    <location>
        <begin position="250"/>
        <end position="270"/>
    </location>
</feature>
<dbReference type="EMBL" id="JAWCUI010000030">
    <property type="protein sequence ID" value="KAL1894895.1"/>
    <property type="molecule type" value="Genomic_DNA"/>
</dbReference>
<evidence type="ECO:0000313" key="7">
    <source>
        <dbReference type="EMBL" id="KAL1894895.1"/>
    </source>
</evidence>
<dbReference type="PANTHER" id="PTHR23507">
    <property type="entry name" value="ZGC:174356"/>
    <property type="match status" value="1"/>
</dbReference>
<feature type="transmembrane region" description="Helical" evidence="6">
    <location>
        <begin position="155"/>
        <end position="176"/>
    </location>
</feature>
<dbReference type="InterPro" id="IPR011701">
    <property type="entry name" value="MFS"/>
</dbReference>
<evidence type="ECO:0000256" key="3">
    <source>
        <dbReference type="ARBA" id="ARBA00022989"/>
    </source>
</evidence>
<keyword evidence="4 6" id="KW-0472">Membrane</keyword>
<dbReference type="SUPFAM" id="SSF103473">
    <property type="entry name" value="MFS general substrate transporter"/>
    <property type="match status" value="1"/>
</dbReference>
<comment type="subcellular location">
    <subcellularLocation>
        <location evidence="1">Membrane</location>
        <topology evidence="1">Multi-pass membrane protein</topology>
    </subcellularLocation>
</comment>
<evidence type="ECO:0000256" key="5">
    <source>
        <dbReference type="SAM" id="MobiDB-lite"/>
    </source>
</evidence>
<feature type="compositionally biased region" description="Polar residues" evidence="5">
    <location>
        <begin position="20"/>
        <end position="37"/>
    </location>
</feature>
<proteinExistence type="predicted"/>
<dbReference type="Proteomes" id="UP001583186">
    <property type="component" value="Unassembled WGS sequence"/>
</dbReference>
<feature type="transmembrane region" description="Helical" evidence="6">
    <location>
        <begin position="414"/>
        <end position="434"/>
    </location>
</feature>
<feature type="region of interest" description="Disordered" evidence="5">
    <location>
        <begin position="1"/>
        <end position="37"/>
    </location>
</feature>